<sequence length="288" mass="31331">MRELMLRSTPRRLTVLAFREIPDRATLRAQLDRIQRNSVPVSLAQVESALNGGPALPPRSVLLTFESGHRSVVTQALPVLTERRLPAVAFVVAELVDTEQPYWWDEAEALVRAGGWARCMPPGVDVRAALSALPDPDRRRSLAELRVTARHQAPAAEQLTSDDLRALLNAGVSLGNHSLGHAPLASCDSYALHEQVVGGHDRMVALTGVAPTAFAYPDHTPDLRASALLRELGYRLAFTTDGRDVDPSLAPDHFALSRIAVAPDPSHLRSDTLFARLRLRVPTPASAL</sequence>
<evidence type="ECO:0000259" key="2">
    <source>
        <dbReference type="PROSITE" id="PS51677"/>
    </source>
</evidence>
<dbReference type="PANTHER" id="PTHR34216:SF7">
    <property type="entry name" value="POLY-BETA-1,6-N-ACETYL-D-GLUCOSAMINE N-DEACETYLASE"/>
    <property type="match status" value="1"/>
</dbReference>
<accession>A0ABW1FTY3</accession>
<dbReference type="InterPro" id="IPR002509">
    <property type="entry name" value="NODB_dom"/>
</dbReference>
<name>A0ABW1FTY3_9ACTN</name>
<dbReference type="EC" id="3.-.-.-" evidence="3"/>
<comment type="caution">
    <text evidence="3">The sequence shown here is derived from an EMBL/GenBank/DDBJ whole genome shotgun (WGS) entry which is preliminary data.</text>
</comment>
<evidence type="ECO:0000313" key="4">
    <source>
        <dbReference type="Proteomes" id="UP001596174"/>
    </source>
</evidence>
<reference evidence="4" key="1">
    <citation type="journal article" date="2019" name="Int. J. Syst. Evol. Microbiol.">
        <title>The Global Catalogue of Microorganisms (GCM) 10K type strain sequencing project: providing services to taxonomists for standard genome sequencing and annotation.</title>
        <authorList>
            <consortium name="The Broad Institute Genomics Platform"/>
            <consortium name="The Broad Institute Genome Sequencing Center for Infectious Disease"/>
            <person name="Wu L."/>
            <person name="Ma J."/>
        </authorList>
    </citation>
    <scope>NUCLEOTIDE SEQUENCE [LARGE SCALE GENOMIC DNA]</scope>
    <source>
        <strain evidence="4">JCM 4816</strain>
    </source>
</reference>
<feature type="domain" description="NodB homology" evidence="2">
    <location>
        <begin position="59"/>
        <end position="288"/>
    </location>
</feature>
<dbReference type="CDD" id="cd10918">
    <property type="entry name" value="CE4_NodB_like_5s_6s"/>
    <property type="match status" value="1"/>
</dbReference>
<gene>
    <name evidence="3" type="ORF">ACFP3V_01650</name>
</gene>
<dbReference type="PROSITE" id="PS51677">
    <property type="entry name" value="NODB"/>
    <property type="match status" value="1"/>
</dbReference>
<evidence type="ECO:0000256" key="1">
    <source>
        <dbReference type="ARBA" id="ARBA00022729"/>
    </source>
</evidence>
<dbReference type="PANTHER" id="PTHR34216">
    <property type="match status" value="1"/>
</dbReference>
<dbReference type="InterPro" id="IPR051398">
    <property type="entry name" value="Polysacch_Deacetylase"/>
</dbReference>
<dbReference type="Gene3D" id="3.20.20.370">
    <property type="entry name" value="Glycoside hydrolase/deacetylase"/>
    <property type="match status" value="1"/>
</dbReference>
<dbReference type="SUPFAM" id="SSF88713">
    <property type="entry name" value="Glycoside hydrolase/deacetylase"/>
    <property type="match status" value="1"/>
</dbReference>
<dbReference type="Proteomes" id="UP001596174">
    <property type="component" value="Unassembled WGS sequence"/>
</dbReference>
<dbReference type="Pfam" id="PF01522">
    <property type="entry name" value="Polysacc_deac_1"/>
    <property type="match status" value="2"/>
</dbReference>
<dbReference type="EMBL" id="JBHSQJ010000006">
    <property type="protein sequence ID" value="MFC5905925.1"/>
    <property type="molecule type" value="Genomic_DNA"/>
</dbReference>
<organism evidence="3 4">
    <name type="scientific">Streptacidiphilus monticola</name>
    <dbReference type="NCBI Taxonomy" id="2161674"/>
    <lineage>
        <taxon>Bacteria</taxon>
        <taxon>Bacillati</taxon>
        <taxon>Actinomycetota</taxon>
        <taxon>Actinomycetes</taxon>
        <taxon>Kitasatosporales</taxon>
        <taxon>Streptomycetaceae</taxon>
        <taxon>Streptacidiphilus</taxon>
    </lineage>
</organism>
<proteinExistence type="predicted"/>
<keyword evidence="3" id="KW-0378">Hydrolase</keyword>
<evidence type="ECO:0000313" key="3">
    <source>
        <dbReference type="EMBL" id="MFC5905925.1"/>
    </source>
</evidence>
<keyword evidence="1" id="KW-0732">Signal</keyword>
<dbReference type="RefSeq" id="WP_380578832.1">
    <property type="nucleotide sequence ID" value="NZ_JBHSQJ010000006.1"/>
</dbReference>
<dbReference type="GO" id="GO:0016787">
    <property type="term" value="F:hydrolase activity"/>
    <property type="evidence" value="ECO:0007669"/>
    <property type="project" value="UniProtKB-KW"/>
</dbReference>
<keyword evidence="4" id="KW-1185">Reference proteome</keyword>
<dbReference type="InterPro" id="IPR011330">
    <property type="entry name" value="Glyco_hydro/deAcase_b/a-brl"/>
</dbReference>
<protein>
    <submittedName>
        <fullName evidence="3">Polysaccharide deacetylase family protein</fullName>
        <ecNumber evidence="3">3.-.-.-</ecNumber>
    </submittedName>
</protein>